<sequence>MIEISADLSTTLYTRAHTLAAFLVVITSVASEDEVIIKLSLLCAPWMSGQLARTESFAILVDGIQFFSNCFAHPWGVDHRDTLLLELARIVPSLLHLVSTEKLLLPHIFGLCYNASVTDLDARTVVPPPCCNDLIVAATKQALRRRYSPSTQEFFISALGNFIRSPRLIGTFHSLLPEGLLREWKDDVVTNCGGDIDRLRPWCWLVSAFAEDSSMRFHYFVRHCAGLDGEPSNHLMWLWENNGDMEEIGFCFSALELPLPSSETTEEGAEEVTHEDTQPPEDAEEAEK</sequence>
<dbReference type="EMBL" id="BQXS01001035">
    <property type="protein sequence ID" value="GKT29995.1"/>
    <property type="molecule type" value="Genomic_DNA"/>
</dbReference>
<name>A0ABQ5KGG2_9EUKA</name>
<reference evidence="2" key="1">
    <citation type="submission" date="2022-03" db="EMBL/GenBank/DDBJ databases">
        <title>Draft genome sequence of Aduncisulcus paluster, a free-living microaerophilic Fornicata.</title>
        <authorList>
            <person name="Yuyama I."/>
            <person name="Kume K."/>
            <person name="Tamura T."/>
            <person name="Inagaki Y."/>
            <person name="Hashimoto T."/>
        </authorList>
    </citation>
    <scope>NUCLEOTIDE SEQUENCE</scope>
    <source>
        <strain evidence="2">NY0171</strain>
    </source>
</reference>
<proteinExistence type="predicted"/>
<feature type="compositionally biased region" description="Acidic residues" evidence="1">
    <location>
        <begin position="278"/>
        <end position="288"/>
    </location>
</feature>
<accession>A0ABQ5KGG2</accession>
<protein>
    <submittedName>
        <fullName evidence="2">Uncharacterized protein</fullName>
    </submittedName>
</protein>
<evidence type="ECO:0000313" key="3">
    <source>
        <dbReference type="Proteomes" id="UP001057375"/>
    </source>
</evidence>
<evidence type="ECO:0000256" key="1">
    <source>
        <dbReference type="SAM" id="MobiDB-lite"/>
    </source>
</evidence>
<keyword evidence="3" id="KW-1185">Reference proteome</keyword>
<dbReference type="Proteomes" id="UP001057375">
    <property type="component" value="Unassembled WGS sequence"/>
</dbReference>
<organism evidence="2 3">
    <name type="scientific">Aduncisulcus paluster</name>
    <dbReference type="NCBI Taxonomy" id="2918883"/>
    <lineage>
        <taxon>Eukaryota</taxon>
        <taxon>Metamonada</taxon>
        <taxon>Carpediemonas-like organisms</taxon>
        <taxon>Aduncisulcus</taxon>
    </lineage>
</organism>
<comment type="caution">
    <text evidence="2">The sequence shown here is derived from an EMBL/GenBank/DDBJ whole genome shotgun (WGS) entry which is preliminary data.</text>
</comment>
<gene>
    <name evidence="2" type="ORF">ADUPG1_001333</name>
</gene>
<evidence type="ECO:0000313" key="2">
    <source>
        <dbReference type="EMBL" id="GKT29995.1"/>
    </source>
</evidence>
<feature type="region of interest" description="Disordered" evidence="1">
    <location>
        <begin position="261"/>
        <end position="288"/>
    </location>
</feature>